<evidence type="ECO:0000313" key="1">
    <source>
        <dbReference type="EMBL" id="RMI36782.1"/>
    </source>
</evidence>
<organism evidence="1 2">
    <name type="scientific">Streptomyces triticirhizae</name>
    <dbReference type="NCBI Taxonomy" id="2483353"/>
    <lineage>
        <taxon>Bacteria</taxon>
        <taxon>Bacillati</taxon>
        <taxon>Actinomycetota</taxon>
        <taxon>Actinomycetes</taxon>
        <taxon>Kitasatosporales</taxon>
        <taxon>Streptomycetaceae</taxon>
        <taxon>Streptomyces</taxon>
    </lineage>
</organism>
<name>A0A3M2LH21_9ACTN</name>
<dbReference type="EMBL" id="RFFJ01000132">
    <property type="protein sequence ID" value="RMI36782.1"/>
    <property type="molecule type" value="Genomic_DNA"/>
</dbReference>
<evidence type="ECO:0000313" key="2">
    <source>
        <dbReference type="Proteomes" id="UP000278673"/>
    </source>
</evidence>
<dbReference type="Proteomes" id="UP000278673">
    <property type="component" value="Unassembled WGS sequence"/>
</dbReference>
<proteinExistence type="predicted"/>
<accession>A0A3M2LH21</accession>
<keyword evidence="2" id="KW-1185">Reference proteome</keyword>
<comment type="caution">
    <text evidence="1">The sequence shown here is derived from an EMBL/GenBank/DDBJ whole genome shotgun (WGS) entry which is preliminary data.</text>
</comment>
<sequence length="183" mass="19940">MAADGTWAEREPAELVAELAAGRPAPGALPRGEWQTVVQLVRPLVVDDERPAGTGPSWESSAAAFEYALDAAVEAGAMRRRDAVVSRLQASRALLRKRPPRPGVPLLDPRHQVELALAELPLTEDEARAGAATWRVERDIEVMRRLRGAKLLLTPLLALLSDAGPEWWDERLAGWAALLPDLP</sequence>
<reference evidence="1 2" key="1">
    <citation type="submission" date="2018-10" db="EMBL/GenBank/DDBJ databases">
        <title>Isolation, diversity and antifungal activity of actinobacteria from wheat.</title>
        <authorList>
            <person name="Han C."/>
        </authorList>
    </citation>
    <scope>NUCLEOTIDE SEQUENCE [LARGE SCALE GENOMIC DNA]</scope>
    <source>
        <strain evidence="1 2">NEAU-YY642</strain>
    </source>
</reference>
<protein>
    <submittedName>
        <fullName evidence="1">Uncharacterized protein</fullName>
    </submittedName>
</protein>
<dbReference type="AlphaFoldDB" id="A0A3M2LH21"/>
<dbReference type="RefSeq" id="WP_147472780.1">
    <property type="nucleotide sequence ID" value="NZ_RFFJ01000132.1"/>
</dbReference>
<gene>
    <name evidence="1" type="ORF">EBN88_20605</name>
</gene>